<evidence type="ECO:0000256" key="12">
    <source>
        <dbReference type="SAM" id="MobiDB-lite"/>
    </source>
</evidence>
<feature type="signal peptide" evidence="13">
    <location>
        <begin position="1"/>
        <end position="19"/>
    </location>
</feature>
<comment type="similarity">
    <text evidence="3 11">Belongs to the PrsA family.</text>
</comment>
<dbReference type="PROSITE" id="PS50198">
    <property type="entry name" value="PPIC_PPIASE_2"/>
    <property type="match status" value="1"/>
</dbReference>
<accession>A0ABN0Z934</accession>
<evidence type="ECO:0000259" key="14">
    <source>
        <dbReference type="PROSITE" id="PS50198"/>
    </source>
</evidence>
<dbReference type="Gene3D" id="3.10.50.40">
    <property type="match status" value="1"/>
</dbReference>
<dbReference type="EC" id="5.2.1.8" evidence="11"/>
<keyword evidence="9 11" id="KW-0413">Isomerase</keyword>
<evidence type="ECO:0000256" key="6">
    <source>
        <dbReference type="ARBA" id="ARBA00023110"/>
    </source>
</evidence>
<evidence type="ECO:0000256" key="13">
    <source>
        <dbReference type="SAM" id="SignalP"/>
    </source>
</evidence>
<dbReference type="SUPFAM" id="SSF109998">
    <property type="entry name" value="Triger factor/SurA peptide-binding domain-like"/>
    <property type="match status" value="1"/>
</dbReference>
<dbReference type="InterPro" id="IPR027304">
    <property type="entry name" value="Trigger_fact/SurA_dom_sf"/>
</dbReference>
<keyword evidence="10 11" id="KW-0449">Lipoprotein</keyword>
<evidence type="ECO:0000313" key="15">
    <source>
        <dbReference type="EMBL" id="GAA0438351.1"/>
    </source>
</evidence>
<feature type="domain" description="PpiC" evidence="14">
    <location>
        <begin position="139"/>
        <end position="229"/>
    </location>
</feature>
<keyword evidence="8 11" id="KW-0564">Palmitate</keyword>
<dbReference type="SUPFAM" id="SSF54534">
    <property type="entry name" value="FKBP-like"/>
    <property type="match status" value="1"/>
</dbReference>
<keyword evidence="6 11" id="KW-0697">Rotamase</keyword>
<evidence type="ECO:0000256" key="5">
    <source>
        <dbReference type="ARBA" id="ARBA00022729"/>
    </source>
</evidence>
<reference evidence="15 16" key="1">
    <citation type="journal article" date="2019" name="Int. J. Syst. Evol. Microbiol.">
        <title>The Global Catalogue of Microorganisms (GCM) 10K type strain sequencing project: providing services to taxonomists for standard genome sequencing and annotation.</title>
        <authorList>
            <consortium name="The Broad Institute Genomics Platform"/>
            <consortium name="The Broad Institute Genome Sequencing Center for Infectious Disease"/>
            <person name="Wu L."/>
            <person name="Ma J."/>
        </authorList>
    </citation>
    <scope>NUCLEOTIDE SEQUENCE [LARGE SCALE GENOMIC DNA]</scope>
    <source>
        <strain evidence="15 16">JCM 12149</strain>
    </source>
</reference>
<dbReference type="InterPro" id="IPR000297">
    <property type="entry name" value="PPIase_PpiC"/>
</dbReference>
<dbReference type="PANTHER" id="PTHR47245">
    <property type="entry name" value="PEPTIDYLPROLYL ISOMERASE"/>
    <property type="match status" value="1"/>
</dbReference>
<dbReference type="Proteomes" id="UP001501459">
    <property type="component" value="Unassembled WGS sequence"/>
</dbReference>
<feature type="chain" id="PRO_5047433825" description="Foldase protein PrsA" evidence="13">
    <location>
        <begin position="20"/>
        <end position="307"/>
    </location>
</feature>
<evidence type="ECO:0000256" key="11">
    <source>
        <dbReference type="HAMAP-Rule" id="MF_01145"/>
    </source>
</evidence>
<feature type="region of interest" description="Disordered" evidence="12">
    <location>
        <begin position="284"/>
        <end position="307"/>
    </location>
</feature>
<keyword evidence="4 11" id="KW-1003">Cell membrane</keyword>
<dbReference type="RefSeq" id="WP_343752054.1">
    <property type="nucleotide sequence ID" value="NZ_BAAADM010000035.1"/>
</dbReference>
<dbReference type="PROSITE" id="PS51257">
    <property type="entry name" value="PROKAR_LIPOPROTEIN"/>
    <property type="match status" value="1"/>
</dbReference>
<sequence length="307" mass="34837">MKKIAIAATLTAGIFTLTACDSGSGDSEVVAETNAGNITKDEFYQELKDRHGKKVLRELVTVEVLNSKYDVTDDQIDKEVKKAKDKLGGQFKAALRQQGLKNEEAFRRMLKLSLLQEEAVAEDMDISEKELKEKYDRMKTEVKARHILVDKEEKAKEIKKKLDNGADFAKLAKEYSKDKKSAEQGGKLDSVPTGKMLPPFEDKVYSMEKGEVSDPVKTKKGYHIIKVTDRKKKEKDIGSFEENKSSIRRDIINQRMNVQKAREKVNGLMKDADIDVKPEELKGIFAKQTSEDKSDNKDKNKDKEKDK</sequence>
<evidence type="ECO:0000256" key="2">
    <source>
        <dbReference type="ARBA" id="ARBA00004193"/>
    </source>
</evidence>
<feature type="compositionally biased region" description="Basic and acidic residues" evidence="12">
    <location>
        <begin position="289"/>
        <end position="307"/>
    </location>
</feature>
<keyword evidence="5 11" id="KW-0732">Signal</keyword>
<proteinExistence type="inferred from homology"/>
<dbReference type="InterPro" id="IPR050245">
    <property type="entry name" value="PrsA_foldase"/>
</dbReference>
<evidence type="ECO:0000256" key="3">
    <source>
        <dbReference type="ARBA" id="ARBA00006071"/>
    </source>
</evidence>
<keyword evidence="7 11" id="KW-0472">Membrane</keyword>
<dbReference type="InterPro" id="IPR023059">
    <property type="entry name" value="Foldase_PrsA"/>
</dbReference>
<evidence type="ECO:0000256" key="8">
    <source>
        <dbReference type="ARBA" id="ARBA00023139"/>
    </source>
</evidence>
<comment type="catalytic activity">
    <reaction evidence="1 11">
        <text>[protein]-peptidylproline (omega=180) = [protein]-peptidylproline (omega=0)</text>
        <dbReference type="Rhea" id="RHEA:16237"/>
        <dbReference type="Rhea" id="RHEA-COMP:10747"/>
        <dbReference type="Rhea" id="RHEA-COMP:10748"/>
        <dbReference type="ChEBI" id="CHEBI:83833"/>
        <dbReference type="ChEBI" id="CHEBI:83834"/>
        <dbReference type="EC" id="5.2.1.8"/>
    </reaction>
</comment>
<comment type="caution">
    <text evidence="15">The sequence shown here is derived from an EMBL/GenBank/DDBJ whole genome shotgun (WGS) entry which is preliminary data.</text>
</comment>
<dbReference type="Pfam" id="PF13616">
    <property type="entry name" value="Rotamase_3"/>
    <property type="match status" value="1"/>
</dbReference>
<dbReference type="EMBL" id="BAAADM010000035">
    <property type="protein sequence ID" value="GAA0438351.1"/>
    <property type="molecule type" value="Genomic_DNA"/>
</dbReference>
<dbReference type="PANTHER" id="PTHR47245:SF1">
    <property type="entry name" value="FOLDASE PROTEIN PRSA"/>
    <property type="match status" value="1"/>
</dbReference>
<name>A0ABN0Z934_9BACI</name>
<evidence type="ECO:0000256" key="7">
    <source>
        <dbReference type="ARBA" id="ARBA00023136"/>
    </source>
</evidence>
<protein>
    <recommendedName>
        <fullName evidence="11">Foldase protein PrsA</fullName>
        <ecNumber evidence="11">5.2.1.8</ecNumber>
    </recommendedName>
</protein>
<organism evidence="15 16">
    <name type="scientific">Lentibacillus halophilus</name>
    <dbReference type="NCBI Taxonomy" id="295065"/>
    <lineage>
        <taxon>Bacteria</taxon>
        <taxon>Bacillati</taxon>
        <taxon>Bacillota</taxon>
        <taxon>Bacilli</taxon>
        <taxon>Bacillales</taxon>
        <taxon>Bacillaceae</taxon>
        <taxon>Lentibacillus</taxon>
    </lineage>
</organism>
<dbReference type="InterPro" id="IPR046357">
    <property type="entry name" value="PPIase_dom_sf"/>
</dbReference>
<evidence type="ECO:0000256" key="1">
    <source>
        <dbReference type="ARBA" id="ARBA00000971"/>
    </source>
</evidence>
<comment type="subcellular location">
    <subcellularLocation>
        <location evidence="2 11">Cell membrane</location>
        <topology evidence="2 11">Lipid-anchor</topology>
    </subcellularLocation>
</comment>
<gene>
    <name evidence="11" type="primary">prsA</name>
    <name evidence="15" type="ORF">GCM10008983_14100</name>
</gene>
<keyword evidence="16" id="KW-1185">Reference proteome</keyword>
<evidence type="ECO:0000256" key="9">
    <source>
        <dbReference type="ARBA" id="ARBA00023235"/>
    </source>
</evidence>
<evidence type="ECO:0000256" key="10">
    <source>
        <dbReference type="ARBA" id="ARBA00023288"/>
    </source>
</evidence>
<evidence type="ECO:0000256" key="4">
    <source>
        <dbReference type="ARBA" id="ARBA00022475"/>
    </source>
</evidence>
<dbReference type="GO" id="GO:0016853">
    <property type="term" value="F:isomerase activity"/>
    <property type="evidence" value="ECO:0007669"/>
    <property type="project" value="UniProtKB-KW"/>
</dbReference>
<evidence type="ECO:0000313" key="16">
    <source>
        <dbReference type="Proteomes" id="UP001501459"/>
    </source>
</evidence>
<dbReference type="HAMAP" id="MF_01145">
    <property type="entry name" value="Foldase_PrsA"/>
    <property type="match status" value="1"/>
</dbReference>
<comment type="function">
    <text evidence="11">Plays a major role in protein secretion by helping the post-translocational extracellular folding of several secreted proteins.</text>
</comment>